<evidence type="ECO:0000256" key="7">
    <source>
        <dbReference type="ARBA" id="ARBA00036823"/>
    </source>
</evidence>
<dbReference type="EC" id="5.3.3.12" evidence="8"/>
<evidence type="ECO:0000256" key="12">
    <source>
        <dbReference type="ARBA" id="ARBA00042730"/>
    </source>
</evidence>
<keyword evidence="4" id="KW-0964">Secreted</keyword>
<dbReference type="GO" id="GO:0005125">
    <property type="term" value="F:cytokine activity"/>
    <property type="evidence" value="ECO:0007669"/>
    <property type="project" value="UniProtKB-KW"/>
</dbReference>
<name>A0A914WWG5_9BILA</name>
<evidence type="ECO:0000256" key="1">
    <source>
        <dbReference type="ARBA" id="ARBA00004613"/>
    </source>
</evidence>
<evidence type="ECO:0000256" key="3">
    <source>
        <dbReference type="ARBA" id="ARBA00022514"/>
    </source>
</evidence>
<keyword evidence="13" id="KW-1185">Reference proteome</keyword>
<dbReference type="GO" id="GO:0005615">
    <property type="term" value="C:extracellular space"/>
    <property type="evidence" value="ECO:0007669"/>
    <property type="project" value="UniProtKB-KW"/>
</dbReference>
<dbReference type="InterPro" id="IPR019829">
    <property type="entry name" value="Macrophage_inhib_fac_CS"/>
</dbReference>
<evidence type="ECO:0000256" key="4">
    <source>
        <dbReference type="ARBA" id="ARBA00022525"/>
    </source>
</evidence>
<evidence type="ECO:0000256" key="11">
    <source>
        <dbReference type="ARBA" id="ARBA00041912"/>
    </source>
</evidence>
<dbReference type="Proteomes" id="UP000887566">
    <property type="component" value="Unplaced"/>
</dbReference>
<evidence type="ECO:0000313" key="13">
    <source>
        <dbReference type="Proteomes" id="UP000887566"/>
    </source>
</evidence>
<evidence type="ECO:0000256" key="8">
    <source>
        <dbReference type="ARBA" id="ARBA00038932"/>
    </source>
</evidence>
<dbReference type="Pfam" id="PF01187">
    <property type="entry name" value="MIF"/>
    <property type="match status" value="1"/>
</dbReference>
<keyword evidence="3" id="KW-0202">Cytokine</keyword>
<dbReference type="EC" id="5.3.2.1" evidence="9"/>
<dbReference type="PANTHER" id="PTHR11954">
    <property type="entry name" value="D-DOPACHROME DECARBOXYLASE"/>
    <property type="match status" value="1"/>
</dbReference>
<dbReference type="GO" id="GO:0050178">
    <property type="term" value="F:phenylpyruvate tautomerase activity"/>
    <property type="evidence" value="ECO:0007669"/>
    <property type="project" value="UniProtKB-EC"/>
</dbReference>
<dbReference type="WBParaSite" id="PSAMB.scaffold50size93760.g1106.t1">
    <property type="protein sequence ID" value="PSAMB.scaffold50size93760.g1106.t1"/>
    <property type="gene ID" value="PSAMB.scaffold50size93760.g1106"/>
</dbReference>
<accession>A0A914WWG5</accession>
<reference evidence="14" key="1">
    <citation type="submission" date="2022-11" db="UniProtKB">
        <authorList>
            <consortium name="WormBaseParasite"/>
        </authorList>
    </citation>
    <scope>IDENTIFICATION</scope>
</reference>
<dbReference type="InterPro" id="IPR014347">
    <property type="entry name" value="Tautomerase/MIF_sf"/>
</dbReference>
<comment type="catalytic activity">
    <reaction evidence="6">
        <text>3-phenylpyruvate = enol-phenylpyruvate</text>
        <dbReference type="Rhea" id="RHEA:17097"/>
        <dbReference type="ChEBI" id="CHEBI:16815"/>
        <dbReference type="ChEBI" id="CHEBI:18005"/>
        <dbReference type="EC" id="5.3.2.1"/>
    </reaction>
</comment>
<evidence type="ECO:0000256" key="6">
    <source>
        <dbReference type="ARBA" id="ARBA00036735"/>
    </source>
</evidence>
<comment type="catalytic activity">
    <reaction evidence="7">
        <text>L-dopachrome = 5,6-dihydroxyindole-2-carboxylate</text>
        <dbReference type="Rhea" id="RHEA:13041"/>
        <dbReference type="ChEBI" id="CHEBI:16875"/>
        <dbReference type="ChEBI" id="CHEBI:57509"/>
        <dbReference type="EC" id="5.3.3.12"/>
    </reaction>
</comment>
<dbReference type="AlphaFoldDB" id="A0A914WWG5"/>
<evidence type="ECO:0000256" key="2">
    <source>
        <dbReference type="ARBA" id="ARBA00005851"/>
    </source>
</evidence>
<sequence length="113" mass="12112">MPILSLVTNVEKIPQDFISSTSALVAKILGKPESYVAVHVKAGEQMSFGGTTEPCALATLKSIGSLGGDRNKSHSDKLFKHVHEKLGISKDRMYVQFVDLSPADVGYDGSTFA</sequence>
<evidence type="ECO:0000256" key="10">
    <source>
        <dbReference type="ARBA" id="ARBA00041631"/>
    </source>
</evidence>
<dbReference type="InterPro" id="IPR001398">
    <property type="entry name" value="Macrophage_inhib_fac"/>
</dbReference>
<evidence type="ECO:0000256" key="5">
    <source>
        <dbReference type="ARBA" id="ARBA00023235"/>
    </source>
</evidence>
<keyword evidence="5" id="KW-0413">Isomerase</keyword>
<evidence type="ECO:0000313" key="14">
    <source>
        <dbReference type="WBParaSite" id="PSAMB.scaffold50size93760.g1106.t1"/>
    </source>
</evidence>
<comment type="subcellular location">
    <subcellularLocation>
        <location evidence="1">Secreted</location>
    </subcellularLocation>
</comment>
<organism evidence="13 14">
    <name type="scientific">Plectus sambesii</name>
    <dbReference type="NCBI Taxonomy" id="2011161"/>
    <lineage>
        <taxon>Eukaryota</taxon>
        <taxon>Metazoa</taxon>
        <taxon>Ecdysozoa</taxon>
        <taxon>Nematoda</taxon>
        <taxon>Chromadorea</taxon>
        <taxon>Plectida</taxon>
        <taxon>Plectina</taxon>
        <taxon>Plectoidea</taxon>
        <taxon>Plectidae</taxon>
        <taxon>Plectus</taxon>
    </lineage>
</organism>
<dbReference type="Gene3D" id="3.30.429.10">
    <property type="entry name" value="Macrophage Migration Inhibitory Factor"/>
    <property type="match status" value="1"/>
</dbReference>
<protein>
    <recommendedName>
        <fullName evidence="12">L-dopachrome isomerase</fullName>
        <ecNumber evidence="9">5.3.2.1</ecNumber>
        <ecNumber evidence="8">5.3.3.12</ecNumber>
    </recommendedName>
    <alternativeName>
        <fullName evidence="10">L-dopachrome tautomerase</fullName>
    </alternativeName>
    <alternativeName>
        <fullName evidence="11">Phenylpyruvate tautomerase</fullName>
    </alternativeName>
</protein>
<dbReference type="PANTHER" id="PTHR11954:SF6">
    <property type="entry name" value="MACROPHAGE MIGRATION INHIBITORY FACTOR"/>
    <property type="match status" value="1"/>
</dbReference>
<dbReference type="SUPFAM" id="SSF55331">
    <property type="entry name" value="Tautomerase/MIF"/>
    <property type="match status" value="1"/>
</dbReference>
<dbReference type="PROSITE" id="PS01158">
    <property type="entry name" value="MIF"/>
    <property type="match status" value="1"/>
</dbReference>
<comment type="similarity">
    <text evidence="2">Belongs to the MIF family.</text>
</comment>
<proteinExistence type="inferred from homology"/>
<dbReference type="GO" id="GO:0004167">
    <property type="term" value="F:dopachrome isomerase activity"/>
    <property type="evidence" value="ECO:0007669"/>
    <property type="project" value="UniProtKB-EC"/>
</dbReference>
<evidence type="ECO:0000256" key="9">
    <source>
        <dbReference type="ARBA" id="ARBA00039086"/>
    </source>
</evidence>